<dbReference type="Proteomes" id="UP000245626">
    <property type="component" value="Unassembled WGS sequence"/>
</dbReference>
<accession>A0ACD0P7B5</accession>
<organism evidence="1 2">
    <name type="scientific">Violaceomyces palustris</name>
    <dbReference type="NCBI Taxonomy" id="1673888"/>
    <lineage>
        <taxon>Eukaryota</taxon>
        <taxon>Fungi</taxon>
        <taxon>Dikarya</taxon>
        <taxon>Basidiomycota</taxon>
        <taxon>Ustilaginomycotina</taxon>
        <taxon>Ustilaginomycetes</taxon>
        <taxon>Violaceomycetales</taxon>
        <taxon>Violaceomycetaceae</taxon>
        <taxon>Violaceomyces</taxon>
    </lineage>
</organism>
<keyword evidence="2" id="KW-1185">Reference proteome</keyword>
<sequence>MLAFTRPIARAARSSALTRSLSRRPLVTITSCSTTYKSKANSFPTTFRLTHGVQPRPLISTPTSITAISRASPVTMVQETSKLPVNARTLATSAATTSTSSSLLGSLPPGYEIRDSLGSTKAPAPFAVFSKDLEHSAQDNRKYRLITLANGLEALLIHDPEADKAAAAMDVRVGHLSDPEELQGLAHFCEHLLFMGTKKFPRENEYSEFLTNHSGSSNAYTGMENTNYFFDVGYKHLDGALDRFAQFFLQPLFDPSCSEREIRAVDSEHKKNLQSDAWRAFQLEKSLSDPNHPYSHFGTGNAKTLWDDPKGKGMDVRDELLKFHDRYYSANVMKLVVLGRESLDELTKSVVDKFSGVKNKGLSAPRFPSSPLTPDQLKTQVFFRSVKDIRMLDITFPIPDQGSQFRAKPVNFLSHYIGHEGQGSILSHLKNKGWSNHLSAGASNGADGFEFFKITVDLTKEGLRNYEKVVSAVFKYIHLLKSSKIEEWTFNEVQKLCDLAFRFKEKIPPSSYASAVSSQMQMPFPREWILSGPYLTREFDLPLIRKTLEYLSPDRCRVFVAAQSLPDGSKAWDQKEKWYGTEYKLSPLPKQLVEFKPTDFEDLALPGPNSFIPSNFETFGKLATSEGRKPTKRPQLLANTPLTRLWHKRDDQFGLPKANVFFLLRSRLIDATPNNAVKTRLFVELVKDALTEYSYDAELAGLGYNIASQADGIGLSVDGYNDKLPVLIRYILEEVSKFKVDPRRFDIIKDQVKRDYENFQLEAPYQHANYYTTFLLNERMWTAEEKLVEIENVRAEDVQRFLPELLGRLHIEMLVHGNLRKEDASSLKDLAEEVLKPRALSPTELISPRSLILPRGCNYAWSKEVANKENVNSSIEYYLQVGDPVNAKLRAKLALFSQIANEPCFDQLRTKEQLGYLVFSSMRKSIGAMGFRILVQSERDSEYVEGRIEAFLDYLKNHLEKMSNEEFEAQRDSLINKKLESVKNLYEESSRFWLHIHSGYYDFLQRDSDVAQLQGLSKQDVLDFFMEYIHMSSSTRSKLCVHLVSQVKPILFSPEAAEALQKAIESKGLPAPREAFEALKAQKPNVETVKDFARQTLASVEGLPSGSEEEVMALIEGLAKQFPLAEEALAGGAREAAASVEIVSDTVAFKASLPPSRAAVPVRSFEELSRDAVDEVLAIESGKKANL</sequence>
<protein>
    <submittedName>
        <fullName evidence="1">Uncharacterized protein</fullName>
    </submittedName>
</protein>
<name>A0ACD0P7B5_9BASI</name>
<dbReference type="EMBL" id="KZ819703">
    <property type="protein sequence ID" value="PWN53939.1"/>
    <property type="molecule type" value="Genomic_DNA"/>
</dbReference>
<evidence type="ECO:0000313" key="1">
    <source>
        <dbReference type="EMBL" id="PWN53939.1"/>
    </source>
</evidence>
<gene>
    <name evidence="1" type="ORF">IE53DRAFT_76240</name>
</gene>
<reference evidence="1 2" key="1">
    <citation type="journal article" date="2018" name="Mol. Biol. Evol.">
        <title>Broad Genomic Sampling Reveals a Smut Pathogenic Ancestry of the Fungal Clade Ustilaginomycotina.</title>
        <authorList>
            <person name="Kijpornyongpan T."/>
            <person name="Mondo S.J."/>
            <person name="Barry K."/>
            <person name="Sandor L."/>
            <person name="Lee J."/>
            <person name="Lipzen A."/>
            <person name="Pangilinan J."/>
            <person name="LaButti K."/>
            <person name="Hainaut M."/>
            <person name="Henrissat B."/>
            <person name="Grigoriev I.V."/>
            <person name="Spatafora J.W."/>
            <person name="Aime M.C."/>
        </authorList>
    </citation>
    <scope>NUCLEOTIDE SEQUENCE [LARGE SCALE GENOMIC DNA]</scope>
    <source>
        <strain evidence="1 2">SA 807</strain>
    </source>
</reference>
<proteinExistence type="predicted"/>
<evidence type="ECO:0000313" key="2">
    <source>
        <dbReference type="Proteomes" id="UP000245626"/>
    </source>
</evidence>